<dbReference type="VEuPathDB" id="FungiDB:yc1106_03555"/>
<keyword evidence="7" id="KW-0472">Membrane</keyword>
<dbReference type="InterPro" id="IPR002403">
    <property type="entry name" value="Cyt_P450_E_grp-IV"/>
</dbReference>
<dbReference type="InterPro" id="IPR001128">
    <property type="entry name" value="Cyt_P450"/>
</dbReference>
<reference evidence="8" key="1">
    <citation type="submission" date="2021-12" db="EMBL/GenBank/DDBJ databases">
        <title>Curvularia clavata genome.</title>
        <authorList>
            <person name="Cao Y."/>
        </authorList>
    </citation>
    <scope>NUCLEOTIDE SEQUENCE</scope>
    <source>
        <strain evidence="8">Yc1106</strain>
    </source>
</reference>
<dbReference type="Pfam" id="PF00067">
    <property type="entry name" value="p450"/>
    <property type="match status" value="1"/>
</dbReference>
<dbReference type="PRINTS" id="PR00465">
    <property type="entry name" value="EP450IV"/>
</dbReference>
<dbReference type="PANTHER" id="PTHR24305">
    <property type="entry name" value="CYTOCHROME P450"/>
    <property type="match status" value="1"/>
</dbReference>
<comment type="cofactor">
    <cofactor evidence="1 5">
        <name>heme</name>
        <dbReference type="ChEBI" id="CHEBI:30413"/>
    </cofactor>
</comment>
<protein>
    <recommendedName>
        <fullName evidence="10">Cytochrome P450</fullName>
    </recommendedName>
</protein>
<comment type="similarity">
    <text evidence="2 6">Belongs to the cytochrome P450 family.</text>
</comment>
<keyword evidence="7" id="KW-1133">Transmembrane helix</keyword>
<dbReference type="GO" id="GO:0016705">
    <property type="term" value="F:oxidoreductase activity, acting on paired donors, with incorporation or reduction of molecular oxygen"/>
    <property type="evidence" value="ECO:0007669"/>
    <property type="project" value="InterPro"/>
</dbReference>
<dbReference type="OrthoDB" id="1470350at2759"/>
<evidence type="ECO:0000256" key="5">
    <source>
        <dbReference type="PIRSR" id="PIRSR602403-1"/>
    </source>
</evidence>
<evidence type="ECO:0000256" key="6">
    <source>
        <dbReference type="RuleBase" id="RU000461"/>
    </source>
</evidence>
<evidence type="ECO:0000256" key="4">
    <source>
        <dbReference type="ARBA" id="ARBA00023004"/>
    </source>
</evidence>
<feature type="binding site" description="axial binding residue" evidence="5">
    <location>
        <position position="460"/>
    </location>
    <ligand>
        <name>heme</name>
        <dbReference type="ChEBI" id="CHEBI:30413"/>
    </ligand>
    <ligandPart>
        <name>Fe</name>
        <dbReference type="ChEBI" id="CHEBI:18248"/>
    </ligandPart>
</feature>
<dbReference type="InterPro" id="IPR036396">
    <property type="entry name" value="Cyt_P450_sf"/>
</dbReference>
<evidence type="ECO:0000313" key="9">
    <source>
        <dbReference type="Proteomes" id="UP001056012"/>
    </source>
</evidence>
<evidence type="ECO:0000256" key="2">
    <source>
        <dbReference type="ARBA" id="ARBA00010617"/>
    </source>
</evidence>
<evidence type="ECO:0000256" key="1">
    <source>
        <dbReference type="ARBA" id="ARBA00001971"/>
    </source>
</evidence>
<evidence type="ECO:0008006" key="10">
    <source>
        <dbReference type="Google" id="ProtNLM"/>
    </source>
</evidence>
<keyword evidence="9" id="KW-1185">Reference proteome</keyword>
<keyword evidence="3 5" id="KW-0479">Metal-binding</keyword>
<dbReference type="Proteomes" id="UP001056012">
    <property type="component" value="Chromosome 2"/>
</dbReference>
<dbReference type="AlphaFoldDB" id="A0A9Q9DSC1"/>
<keyword evidence="5 6" id="KW-0349">Heme</keyword>
<dbReference type="PRINTS" id="PR00385">
    <property type="entry name" value="P450"/>
</dbReference>
<keyword evidence="6" id="KW-0503">Monooxygenase</keyword>
<keyword evidence="7" id="KW-0812">Transmembrane</keyword>
<accession>A0A9Q9DSC1</accession>
<evidence type="ECO:0000256" key="3">
    <source>
        <dbReference type="ARBA" id="ARBA00022723"/>
    </source>
</evidence>
<dbReference type="PANTHER" id="PTHR24305:SF164">
    <property type="entry name" value="P450, PUTATIVE (EUROFUNG)-RELATED"/>
    <property type="match status" value="1"/>
</dbReference>
<name>A0A9Q9DSC1_CURCL</name>
<dbReference type="Gene3D" id="1.10.630.10">
    <property type="entry name" value="Cytochrome P450"/>
    <property type="match status" value="1"/>
</dbReference>
<dbReference type="GO" id="GO:0020037">
    <property type="term" value="F:heme binding"/>
    <property type="evidence" value="ECO:0007669"/>
    <property type="project" value="InterPro"/>
</dbReference>
<evidence type="ECO:0000313" key="8">
    <source>
        <dbReference type="EMBL" id="USP76281.1"/>
    </source>
</evidence>
<keyword evidence="6" id="KW-0560">Oxidoreductase</keyword>
<dbReference type="GO" id="GO:0004497">
    <property type="term" value="F:monooxygenase activity"/>
    <property type="evidence" value="ECO:0007669"/>
    <property type="project" value="UniProtKB-KW"/>
</dbReference>
<dbReference type="GO" id="GO:0005506">
    <property type="term" value="F:iron ion binding"/>
    <property type="evidence" value="ECO:0007669"/>
    <property type="project" value="InterPro"/>
</dbReference>
<gene>
    <name evidence="8" type="ORF">yc1106_03555</name>
</gene>
<dbReference type="InterPro" id="IPR050121">
    <property type="entry name" value="Cytochrome_P450_monoxygenase"/>
</dbReference>
<dbReference type="PROSITE" id="PS00086">
    <property type="entry name" value="CYTOCHROME_P450"/>
    <property type="match status" value="1"/>
</dbReference>
<proteinExistence type="inferred from homology"/>
<evidence type="ECO:0000256" key="7">
    <source>
        <dbReference type="SAM" id="Phobius"/>
    </source>
</evidence>
<dbReference type="SUPFAM" id="SSF48264">
    <property type="entry name" value="Cytochrome P450"/>
    <property type="match status" value="1"/>
</dbReference>
<sequence>MSSTVSVLWIIPAVLAAFLHSYILYPFFYSPLSRIPGPKLYAFTKWRLAWDDWTGQRTRVIHALHQKYGPVVRIGPNEIHFNSLHALRTIYGAGSGFERTDFYRMFDAYGRKNIFTFGSGSEHAQRKRLVTRPYSKSGLSQYKVDYIVQEKIKDFLRLLEDHHDEKGLEIFTALHYYSIDMITTFLYGTSDFGATTALRGTPEHRALLGDIMDHARRRLSWFAVHLPPLTKWMYTRTGLMGTVVRPVLPMAKPATYTGIRAHALRAMHTFRDAGQASRARADKSIISELYAAQSKLNTNMDDLDIASECADHLLAGIDTTSDTLMFIIWCLSLPRNAHVQQKLVEECKAIPEDEIHEGAVNIRTADSMPYLNAIIKETLRLFAPLPSSEPRLSRADAVVDDYNIPRGTVCSMAPYSLHRNENVFPDSHDWKPERWLNQDKTKLTEMERWFWAFSSGARMCIGMQ</sequence>
<dbReference type="InterPro" id="IPR017972">
    <property type="entry name" value="Cyt_P450_CS"/>
</dbReference>
<organism evidence="8 9">
    <name type="scientific">Curvularia clavata</name>
    <dbReference type="NCBI Taxonomy" id="95742"/>
    <lineage>
        <taxon>Eukaryota</taxon>
        <taxon>Fungi</taxon>
        <taxon>Dikarya</taxon>
        <taxon>Ascomycota</taxon>
        <taxon>Pezizomycotina</taxon>
        <taxon>Dothideomycetes</taxon>
        <taxon>Pleosporomycetidae</taxon>
        <taxon>Pleosporales</taxon>
        <taxon>Pleosporineae</taxon>
        <taxon>Pleosporaceae</taxon>
        <taxon>Curvularia</taxon>
    </lineage>
</organism>
<dbReference type="EMBL" id="CP089275">
    <property type="protein sequence ID" value="USP76281.1"/>
    <property type="molecule type" value="Genomic_DNA"/>
</dbReference>
<keyword evidence="4 5" id="KW-0408">Iron</keyword>
<feature type="transmembrane region" description="Helical" evidence="7">
    <location>
        <begin position="6"/>
        <end position="25"/>
    </location>
</feature>